<name>A0AAV9UZI6_9PEZI</name>
<evidence type="ECO:0000256" key="1">
    <source>
        <dbReference type="SAM" id="MobiDB-lite"/>
    </source>
</evidence>
<dbReference type="SUPFAM" id="SSF56281">
    <property type="entry name" value="Metallo-hydrolase/oxidoreductase"/>
    <property type="match status" value="1"/>
</dbReference>
<dbReference type="Pfam" id="PF02112">
    <property type="entry name" value="PDEase_II"/>
    <property type="match status" value="2"/>
</dbReference>
<dbReference type="PANTHER" id="PTHR28283:SF1">
    <property type="entry name" value="3',5'-CYCLIC-NUCLEOTIDE PHOSPHODIESTERASE 1"/>
    <property type="match status" value="1"/>
</dbReference>
<accession>A0AAV9UZI6</accession>
<sequence>MTSLTLQTTASSPPSHFQGANLPFKTPRANAAHIFRELVGGYCITHPHLDHISGLVINTAGINPGNRKKVIAGLTPTIDALKKYIFNDIIWPNLSDENEGVGFLTYKRLVDASRVDGKIEYRSIVDGLSVQAWPVSHGHCMHQHKHRGSDAAIVMDGGPREKSHPLRTATGLGIRDRPKYERKCVYDSSCFFIRDDFTEKEILIFGDVEPDSVSISEPRRNVYIWNYAAEKMHRGVLSAIFIESSYDITQKDEHLYGHLTPKHVIEELKVLASKVLLHREREAQRFSMPKRRRTADNDDSILEVDPFGAADTQGTLDPIDSQSDDSDVPRSPTDLQGLPPRQLRSQTGKRRRTDGESSSPRKHSDTPAPAAGANPEDTTLPLQGLKVVIIHVKDDFDDAVDVRQSIYNNLIKLEAQAKLGCTFEMAQNGGSMFF</sequence>
<dbReference type="PANTHER" id="PTHR28283">
    <property type="entry name" value="3',5'-CYCLIC-NUCLEOTIDE PHOSPHODIESTERASE 1"/>
    <property type="match status" value="1"/>
</dbReference>
<gene>
    <name evidence="2" type="primary">PDE1</name>
    <name evidence="2" type="ORF">TWF696_004933</name>
</gene>
<dbReference type="Proteomes" id="UP001375240">
    <property type="component" value="Unassembled WGS sequence"/>
</dbReference>
<dbReference type="Gene3D" id="3.60.15.10">
    <property type="entry name" value="Ribonuclease Z/Hydroxyacylglutathione hydrolase-like"/>
    <property type="match status" value="1"/>
</dbReference>
<evidence type="ECO:0000313" key="2">
    <source>
        <dbReference type="EMBL" id="KAK6352938.1"/>
    </source>
</evidence>
<keyword evidence="3" id="KW-1185">Reference proteome</keyword>
<dbReference type="GO" id="GO:0047555">
    <property type="term" value="F:3',5'-cyclic-GMP phosphodiesterase activity"/>
    <property type="evidence" value="ECO:0007669"/>
    <property type="project" value="TreeGrafter"/>
</dbReference>
<dbReference type="GO" id="GO:0006198">
    <property type="term" value="P:cAMP catabolic process"/>
    <property type="evidence" value="ECO:0007669"/>
    <property type="project" value="InterPro"/>
</dbReference>
<dbReference type="InterPro" id="IPR000396">
    <property type="entry name" value="Pdiesterase2"/>
</dbReference>
<feature type="compositionally biased region" description="Polar residues" evidence="1">
    <location>
        <begin position="1"/>
        <end position="15"/>
    </location>
</feature>
<dbReference type="EMBL" id="JAVHNQ010000003">
    <property type="protein sequence ID" value="KAK6352938.1"/>
    <property type="molecule type" value="Genomic_DNA"/>
</dbReference>
<dbReference type="InterPro" id="IPR036866">
    <property type="entry name" value="RibonucZ/Hydroxyglut_hydro"/>
</dbReference>
<organism evidence="2 3">
    <name type="scientific">Orbilia brochopaga</name>
    <dbReference type="NCBI Taxonomy" id="3140254"/>
    <lineage>
        <taxon>Eukaryota</taxon>
        <taxon>Fungi</taxon>
        <taxon>Dikarya</taxon>
        <taxon>Ascomycota</taxon>
        <taxon>Pezizomycotina</taxon>
        <taxon>Orbiliomycetes</taxon>
        <taxon>Orbiliales</taxon>
        <taxon>Orbiliaceae</taxon>
        <taxon>Orbilia</taxon>
    </lineage>
</organism>
<dbReference type="AlphaFoldDB" id="A0AAV9UZI6"/>
<dbReference type="CDD" id="cd07735">
    <property type="entry name" value="class_II_PDE_MBL-fold"/>
    <property type="match status" value="1"/>
</dbReference>
<reference evidence="2 3" key="1">
    <citation type="submission" date="2019-10" db="EMBL/GenBank/DDBJ databases">
        <authorList>
            <person name="Palmer J.M."/>
        </authorList>
    </citation>
    <scope>NUCLEOTIDE SEQUENCE [LARGE SCALE GENOMIC DNA]</scope>
    <source>
        <strain evidence="2 3">TWF696</strain>
    </source>
</reference>
<feature type="region of interest" description="Disordered" evidence="1">
    <location>
        <begin position="286"/>
        <end position="378"/>
    </location>
</feature>
<dbReference type="GO" id="GO:1902660">
    <property type="term" value="P:negative regulation of glucose mediated signaling pathway"/>
    <property type="evidence" value="ECO:0007669"/>
    <property type="project" value="TreeGrafter"/>
</dbReference>
<dbReference type="GO" id="GO:0004115">
    <property type="term" value="F:3',5'-cyclic-AMP phosphodiesterase activity"/>
    <property type="evidence" value="ECO:0007669"/>
    <property type="project" value="InterPro"/>
</dbReference>
<feature type="region of interest" description="Disordered" evidence="1">
    <location>
        <begin position="1"/>
        <end position="22"/>
    </location>
</feature>
<proteinExistence type="predicted"/>
<comment type="caution">
    <text evidence="2">The sequence shown here is derived from an EMBL/GenBank/DDBJ whole genome shotgun (WGS) entry which is preliminary data.</text>
</comment>
<dbReference type="PRINTS" id="PR00388">
    <property type="entry name" value="PDIESTERASE2"/>
</dbReference>
<protein>
    <submittedName>
        <fullName evidence="2">3',5'-cyclic-nucleotide phosphodiesterase pde1</fullName>
    </submittedName>
</protein>
<evidence type="ECO:0000313" key="3">
    <source>
        <dbReference type="Proteomes" id="UP001375240"/>
    </source>
</evidence>